<gene>
    <name evidence="1" type="ORF">GCM10020367_47860</name>
</gene>
<accession>A0ABP6SGK6</accession>
<sequence length="689" mass="75696">MLTYEDVMTADLSKLTATAAKWDEMAAEFEKLEDRYRTQVQSVSLDGSWTGQASLYSRPSFATTRAEYAAAQKEAKAIASLLRDAHEQFVDLKRKVESAGDDAVKAGIKVSGAGVASFDFSKVDAATAHAAHHDPDLRDTEISWTQHIAAAVRAFDDADQGVKVALEAVTVDTNLGDGTMNGFNAGAKGDIEKYEAEELTDLATRLNSGEKLSGKEIAEMQRAFRDNSGDKAFSQTFLSGLGADGTIRMTNRLNDIIHVQGVKNPGDFGALEKGLANTLATATRDTNSAFYKKWRSEMREAGVEQYSTQFTDGRLDKATGYQSLVTLLSKGDGYSSKFLHDLGDDIISAEKADADIWQMKGKYSGKETGWFANDPLDGLLGVMSHDPETAASYLKSDDRMKYLMEERDWKVHLEAHEHPKVSTYSPTLDGDDRAGFGAALQAATTGIDPSDENAEYVRHSKDNEAVFKSSLKYLADSGDDFPPSLREPMAQILVNHGDTVHKSVSSVDMSESPLPQDKLFEVMKQVSKDQDSYVALNQGINQAMVADIHEADQREPEESLIRAGRTVGFLEQARTHATGDPEMAAWDDKWVFDEAIGHIPVVSGEVQAGFDYVTEKWLEDEQRRLDKEHTEKTYETYEKHNRQLMALSEEWSKVHGKRDDQLYAAKDTIDGSAELGASHASGVAGEGSK</sequence>
<dbReference type="Gene3D" id="1.10.287.1060">
    <property type="entry name" value="ESAT-6-like"/>
    <property type="match status" value="1"/>
</dbReference>
<organism evidence="1 2">
    <name type="scientific">Streptomyces sannanensis</name>
    <dbReference type="NCBI Taxonomy" id="285536"/>
    <lineage>
        <taxon>Bacteria</taxon>
        <taxon>Bacillati</taxon>
        <taxon>Actinomycetota</taxon>
        <taxon>Actinomycetes</taxon>
        <taxon>Kitasatosporales</taxon>
        <taxon>Streptomycetaceae</taxon>
        <taxon>Streptomyces</taxon>
    </lineage>
</organism>
<dbReference type="EMBL" id="BAAAYL010000001">
    <property type="protein sequence ID" value="GAA3376382.1"/>
    <property type="molecule type" value="Genomic_DNA"/>
</dbReference>
<keyword evidence="2" id="KW-1185">Reference proteome</keyword>
<evidence type="ECO:0000313" key="2">
    <source>
        <dbReference type="Proteomes" id="UP001499990"/>
    </source>
</evidence>
<comment type="caution">
    <text evidence="1">The sequence shown here is derived from an EMBL/GenBank/DDBJ whole genome shotgun (WGS) entry which is preliminary data.</text>
</comment>
<protein>
    <recommendedName>
        <fullName evidence="3">WXG100 family type VII secretion target</fullName>
    </recommendedName>
</protein>
<dbReference type="InterPro" id="IPR036689">
    <property type="entry name" value="ESAT-6-like_sf"/>
</dbReference>
<reference evidence="2" key="1">
    <citation type="journal article" date="2019" name="Int. J. Syst. Evol. Microbiol.">
        <title>The Global Catalogue of Microorganisms (GCM) 10K type strain sequencing project: providing services to taxonomists for standard genome sequencing and annotation.</title>
        <authorList>
            <consortium name="The Broad Institute Genomics Platform"/>
            <consortium name="The Broad Institute Genome Sequencing Center for Infectious Disease"/>
            <person name="Wu L."/>
            <person name="Ma J."/>
        </authorList>
    </citation>
    <scope>NUCLEOTIDE SEQUENCE [LARGE SCALE GENOMIC DNA]</scope>
    <source>
        <strain evidence="2">JCM 9651</strain>
    </source>
</reference>
<dbReference type="SUPFAM" id="SSF140453">
    <property type="entry name" value="EsxAB dimer-like"/>
    <property type="match status" value="1"/>
</dbReference>
<evidence type="ECO:0008006" key="3">
    <source>
        <dbReference type="Google" id="ProtNLM"/>
    </source>
</evidence>
<proteinExistence type="predicted"/>
<dbReference type="RefSeq" id="WP_345041103.1">
    <property type="nucleotide sequence ID" value="NZ_BAAAYL010000001.1"/>
</dbReference>
<name>A0ABP6SGK6_9ACTN</name>
<dbReference type="Proteomes" id="UP001499990">
    <property type="component" value="Unassembled WGS sequence"/>
</dbReference>
<evidence type="ECO:0000313" key="1">
    <source>
        <dbReference type="EMBL" id="GAA3376382.1"/>
    </source>
</evidence>